<organism evidence="3 4">
    <name type="scientific">Brachybacterium tyrofermentans</name>
    <dbReference type="NCBI Taxonomy" id="47848"/>
    <lineage>
        <taxon>Bacteria</taxon>
        <taxon>Bacillati</taxon>
        <taxon>Actinomycetota</taxon>
        <taxon>Actinomycetes</taxon>
        <taxon>Micrococcales</taxon>
        <taxon>Dermabacteraceae</taxon>
        <taxon>Brachybacterium</taxon>
    </lineage>
</organism>
<feature type="domain" description="HTH marR-type" evidence="2">
    <location>
        <begin position="50"/>
        <end position="182"/>
    </location>
</feature>
<dbReference type="SUPFAM" id="SSF46785">
    <property type="entry name" value="Winged helix' DNA-binding domain"/>
    <property type="match status" value="1"/>
</dbReference>
<dbReference type="InterPro" id="IPR036390">
    <property type="entry name" value="WH_DNA-bd_sf"/>
</dbReference>
<dbReference type="EMBL" id="JBHSLN010000080">
    <property type="protein sequence ID" value="MFC5298707.1"/>
    <property type="molecule type" value="Genomic_DNA"/>
</dbReference>
<comment type="caution">
    <text evidence="3">The sequence shown here is derived from an EMBL/GenBank/DDBJ whole genome shotgun (WGS) entry which is preliminary data.</text>
</comment>
<dbReference type="SMART" id="SM00347">
    <property type="entry name" value="HTH_MARR"/>
    <property type="match status" value="1"/>
</dbReference>
<feature type="region of interest" description="Disordered" evidence="1">
    <location>
        <begin position="1"/>
        <end position="40"/>
    </location>
</feature>
<reference evidence="4" key="1">
    <citation type="journal article" date="2019" name="Int. J. Syst. Evol. Microbiol.">
        <title>The Global Catalogue of Microorganisms (GCM) 10K type strain sequencing project: providing services to taxonomists for standard genome sequencing and annotation.</title>
        <authorList>
            <consortium name="The Broad Institute Genomics Platform"/>
            <consortium name="The Broad Institute Genome Sequencing Center for Infectious Disease"/>
            <person name="Wu L."/>
            <person name="Ma J."/>
        </authorList>
    </citation>
    <scope>NUCLEOTIDE SEQUENCE [LARGE SCALE GENOMIC DNA]</scope>
    <source>
        <strain evidence="4">CGMCC 1.16455</strain>
    </source>
</reference>
<evidence type="ECO:0000313" key="4">
    <source>
        <dbReference type="Proteomes" id="UP001595937"/>
    </source>
</evidence>
<dbReference type="PROSITE" id="PS50995">
    <property type="entry name" value="HTH_MARR_2"/>
    <property type="match status" value="1"/>
</dbReference>
<keyword evidence="4" id="KW-1185">Reference proteome</keyword>
<dbReference type="InterPro" id="IPR052526">
    <property type="entry name" value="HTH-type_Bedaq_tolerance"/>
</dbReference>
<sequence>MTTGESQAGEEGAAASGPGSTTRLGPTSDLAPGAPDELAGHDEVAGQAEVAELAAELRRVLLVSSRILRSRTASDDVSASQFSVLAFLDRSGESTPGALAEFEHVTPPVMTRILGRLEDAGLVVRSTHPGDGRQVLVTLTDPGEQVVLHGRAERDSWLRARIGSADLEERETLRAATELLRRTLIDPPR</sequence>
<name>A0ABW0FH10_9MICO</name>
<evidence type="ECO:0000256" key="1">
    <source>
        <dbReference type="SAM" id="MobiDB-lite"/>
    </source>
</evidence>
<dbReference type="GeneID" id="303297730"/>
<accession>A0ABW0FH10</accession>
<proteinExistence type="predicted"/>
<evidence type="ECO:0000313" key="3">
    <source>
        <dbReference type="EMBL" id="MFC5298707.1"/>
    </source>
</evidence>
<dbReference type="RefSeq" id="WP_319021609.1">
    <property type="nucleotide sequence ID" value="NZ_BAAAIR010000040.1"/>
</dbReference>
<protein>
    <submittedName>
        <fullName evidence="3">MarR family winged helix-turn-helix transcriptional regulator</fullName>
    </submittedName>
</protein>
<dbReference type="InterPro" id="IPR000835">
    <property type="entry name" value="HTH_MarR-typ"/>
</dbReference>
<dbReference type="Gene3D" id="1.10.10.10">
    <property type="entry name" value="Winged helix-like DNA-binding domain superfamily/Winged helix DNA-binding domain"/>
    <property type="match status" value="1"/>
</dbReference>
<dbReference type="Pfam" id="PF01047">
    <property type="entry name" value="MarR"/>
    <property type="match status" value="1"/>
</dbReference>
<dbReference type="PANTHER" id="PTHR39515">
    <property type="entry name" value="CONSERVED PROTEIN"/>
    <property type="match status" value="1"/>
</dbReference>
<evidence type="ECO:0000259" key="2">
    <source>
        <dbReference type="PROSITE" id="PS50995"/>
    </source>
</evidence>
<dbReference type="PANTHER" id="PTHR39515:SF2">
    <property type="entry name" value="HTH-TYPE TRANSCRIPTIONAL REGULATOR RV0880"/>
    <property type="match status" value="1"/>
</dbReference>
<gene>
    <name evidence="3" type="ORF">ACFPK8_14430</name>
</gene>
<feature type="compositionally biased region" description="Low complexity" evidence="1">
    <location>
        <begin position="1"/>
        <end position="22"/>
    </location>
</feature>
<dbReference type="InterPro" id="IPR036388">
    <property type="entry name" value="WH-like_DNA-bd_sf"/>
</dbReference>
<dbReference type="Proteomes" id="UP001595937">
    <property type="component" value="Unassembled WGS sequence"/>
</dbReference>